<reference evidence="1 2" key="1">
    <citation type="submission" date="2019-07" db="EMBL/GenBank/DDBJ databases">
        <title>Whole genome shotgun sequence of Lactobacillus spicheri NBRC 107155.</title>
        <authorList>
            <person name="Hosoyama A."/>
            <person name="Uohara A."/>
            <person name="Ohji S."/>
            <person name="Ichikawa N."/>
        </authorList>
    </citation>
    <scope>NUCLEOTIDE SEQUENCE [LARGE SCALE GENOMIC DNA]</scope>
    <source>
        <strain evidence="1 2">NBRC 107155</strain>
    </source>
</reference>
<dbReference type="Proteomes" id="UP000321691">
    <property type="component" value="Unassembled WGS sequence"/>
</dbReference>
<accession>A0ABQ0WSL9</accession>
<sequence length="49" mass="5769">MTQPTQKNNHQPLSQEQLDRVAKIAKWMQTLNDQQVTDLLHLKPTKKED</sequence>
<keyword evidence="2" id="KW-1185">Reference proteome</keyword>
<protein>
    <submittedName>
        <fullName evidence="1">Uncharacterized protein</fullName>
    </submittedName>
</protein>
<dbReference type="EMBL" id="BJZI01000002">
    <property type="protein sequence ID" value="GEO65736.1"/>
    <property type="molecule type" value="Genomic_DNA"/>
</dbReference>
<name>A0ABQ0WSL9_9LACO</name>
<gene>
    <name evidence="1" type="ORF">LSP04_01550</name>
</gene>
<organism evidence="1 2">
    <name type="scientific">Levilactobacillus spicheri</name>
    <dbReference type="NCBI Taxonomy" id="216463"/>
    <lineage>
        <taxon>Bacteria</taxon>
        <taxon>Bacillati</taxon>
        <taxon>Bacillota</taxon>
        <taxon>Bacilli</taxon>
        <taxon>Lactobacillales</taxon>
        <taxon>Lactobacillaceae</taxon>
        <taxon>Levilactobacillus</taxon>
    </lineage>
</organism>
<proteinExistence type="predicted"/>
<comment type="caution">
    <text evidence="1">The sequence shown here is derived from an EMBL/GenBank/DDBJ whole genome shotgun (WGS) entry which is preliminary data.</text>
</comment>
<evidence type="ECO:0000313" key="2">
    <source>
        <dbReference type="Proteomes" id="UP000321691"/>
    </source>
</evidence>
<dbReference type="RefSeq" id="WP_156153341.1">
    <property type="nucleotide sequence ID" value="NZ_BJZI01000002.1"/>
</dbReference>
<evidence type="ECO:0000313" key="1">
    <source>
        <dbReference type="EMBL" id="GEO65736.1"/>
    </source>
</evidence>